<dbReference type="InterPro" id="IPR051010">
    <property type="entry name" value="BCAA_transport"/>
</dbReference>
<dbReference type="Proteomes" id="UP000199370">
    <property type="component" value="Unassembled WGS sequence"/>
</dbReference>
<evidence type="ECO:0000313" key="4">
    <source>
        <dbReference type="Proteomes" id="UP000199370"/>
    </source>
</evidence>
<dbReference type="Gene3D" id="3.40.50.2300">
    <property type="match status" value="2"/>
</dbReference>
<keyword evidence="1" id="KW-0732">Signal</keyword>
<dbReference type="RefSeq" id="WP_089734273.1">
    <property type="nucleotide sequence ID" value="NZ_FNIA01000013.1"/>
</dbReference>
<dbReference type="PANTHER" id="PTHR30483">
    <property type="entry name" value="LEUCINE-SPECIFIC-BINDING PROTEIN"/>
    <property type="match status" value="1"/>
</dbReference>
<name>A0A1G9Y7S8_9EURY</name>
<dbReference type="STRING" id="996166.SAMN05192554_11348"/>
<proteinExistence type="predicted"/>
<organism evidence="3 4">
    <name type="scientific">Haloarchaeobius iranensis</name>
    <dbReference type="NCBI Taxonomy" id="996166"/>
    <lineage>
        <taxon>Archaea</taxon>
        <taxon>Methanobacteriati</taxon>
        <taxon>Methanobacteriota</taxon>
        <taxon>Stenosarchaea group</taxon>
        <taxon>Halobacteria</taxon>
        <taxon>Halobacteriales</taxon>
        <taxon>Halorubellaceae</taxon>
        <taxon>Haloarchaeobius</taxon>
    </lineage>
</organism>
<dbReference type="InterPro" id="IPR028082">
    <property type="entry name" value="Peripla_BP_I"/>
</dbReference>
<evidence type="ECO:0000313" key="3">
    <source>
        <dbReference type="EMBL" id="SDN05134.1"/>
    </source>
</evidence>
<dbReference type="SUPFAM" id="SSF53822">
    <property type="entry name" value="Periplasmic binding protein-like I"/>
    <property type="match status" value="1"/>
</dbReference>
<dbReference type="OrthoDB" id="264684at2157"/>
<dbReference type="PROSITE" id="PS51318">
    <property type="entry name" value="TAT"/>
    <property type="match status" value="1"/>
</dbReference>
<feature type="domain" description="Leucine-binding protein" evidence="2">
    <location>
        <begin position="43"/>
        <end position="383"/>
    </location>
</feature>
<dbReference type="InterPro" id="IPR028081">
    <property type="entry name" value="Leu-bd"/>
</dbReference>
<dbReference type="Pfam" id="PF13458">
    <property type="entry name" value="Peripla_BP_6"/>
    <property type="match status" value="1"/>
</dbReference>
<dbReference type="InterPro" id="IPR006311">
    <property type="entry name" value="TAT_signal"/>
</dbReference>
<evidence type="ECO:0000256" key="1">
    <source>
        <dbReference type="ARBA" id="ARBA00022729"/>
    </source>
</evidence>
<keyword evidence="4" id="KW-1185">Reference proteome</keyword>
<gene>
    <name evidence="3" type="ORF">SAMN05192554_11348</name>
</gene>
<dbReference type="AlphaFoldDB" id="A0A1G9Y7S8"/>
<dbReference type="EMBL" id="FNIA01000013">
    <property type="protein sequence ID" value="SDN05134.1"/>
    <property type="molecule type" value="Genomic_DNA"/>
</dbReference>
<accession>A0A1G9Y7S8</accession>
<sequence length="420" mass="44305">MSGNNTWGTVDRRTMLRAAGAAGIGGLAGCLGGGGGEGGANDLTVGFATSLSGPFSVFGQSALDGAMLAVEDLEEELGVSITVEDGDTQLDPQTGVSQLQRMVTEADADFTMGAVSSSAAQAMASWANENEVIYMPTGAHGDGLTGEACGPYSFRPTASNSMLAASIGAEMAESADSWYLLYSDYAWGQTAQAAVTRILEEQGKEVVGRSATPFPADDYSPYLNEADNSGAEGIGMLIAGLDLRKASNQLVSQGMQGDYTLAMHQLEDAVFWGLDRESAGILDSAGQVWGPAVDTDASVDFCERVAESSETDPYVRHFLGYLSMDQAVRAAVRADSTNADDMRGALEGHEVTSMAADIKGGDSGMYWREGDHQLIQPTYTVEAMAVEEMSEDPYKRWFQTVNTYDGDDVARPVSETGCSM</sequence>
<protein>
    <submittedName>
        <fullName evidence="3">Amino acid/amide ABC transporter substrate-binding protein, HAAT family</fullName>
    </submittedName>
</protein>
<dbReference type="PANTHER" id="PTHR30483:SF6">
    <property type="entry name" value="PERIPLASMIC BINDING PROTEIN OF ABC TRANSPORTER FOR NATURAL AMINO ACIDS"/>
    <property type="match status" value="1"/>
</dbReference>
<evidence type="ECO:0000259" key="2">
    <source>
        <dbReference type="Pfam" id="PF13458"/>
    </source>
</evidence>
<dbReference type="CDD" id="cd19989">
    <property type="entry name" value="PBP1_SBP-like"/>
    <property type="match status" value="1"/>
</dbReference>
<reference evidence="3 4" key="1">
    <citation type="submission" date="2016-10" db="EMBL/GenBank/DDBJ databases">
        <authorList>
            <person name="de Groot N.N."/>
        </authorList>
    </citation>
    <scope>NUCLEOTIDE SEQUENCE [LARGE SCALE GENOMIC DNA]</scope>
    <source>
        <strain evidence="4">EB21,IBRC-M 10013,KCTC 4048</strain>
    </source>
</reference>